<name>A0A081CKD0_PSEA2</name>
<dbReference type="AlphaFoldDB" id="A0A081CKD0"/>
<dbReference type="GeneID" id="26306107"/>
<evidence type="ECO:0000256" key="1">
    <source>
        <dbReference type="SAM" id="MobiDB-lite"/>
    </source>
</evidence>
<feature type="region of interest" description="Disordered" evidence="1">
    <location>
        <begin position="107"/>
        <end position="134"/>
    </location>
</feature>
<dbReference type="RefSeq" id="XP_014654779.1">
    <property type="nucleotide sequence ID" value="XM_014799293.1"/>
</dbReference>
<gene>
    <name evidence="2" type="ORF">PAN0_016c5352</name>
</gene>
<reference evidence="3" key="1">
    <citation type="journal article" date="2014" name="Genome Announc.">
        <title>Draft Genome Sequence of the Yeast Pseudozyma antarctica Type Strain JCM10317, a Producer of the Glycolipid Biosurfactants, Mannosylerythritol Lipids.</title>
        <authorList>
            <person name="Saika A."/>
            <person name="Koike H."/>
            <person name="Hori T."/>
            <person name="Fukuoka T."/>
            <person name="Sato S."/>
            <person name="Habe H."/>
            <person name="Kitamoto D."/>
            <person name="Morita T."/>
        </authorList>
    </citation>
    <scope>NUCLEOTIDE SEQUENCE [LARGE SCALE GENOMIC DNA]</scope>
    <source>
        <strain evidence="3">JCM 10317</strain>
    </source>
</reference>
<dbReference type="EMBL" id="DF830083">
    <property type="protein sequence ID" value="GAK67126.1"/>
    <property type="molecule type" value="Genomic_DNA"/>
</dbReference>
<accession>A0A081CKD0</accession>
<protein>
    <submittedName>
        <fullName evidence="2">Uncharacterized protein</fullName>
    </submittedName>
</protein>
<sequence length="234" mass="25590">MAAQGNRADFVSPVIFDRQARASALESVSGASLTVRRVELDPEFGILARSRNASVVALRLPGASSATLQHRQRCLSIPDAQTQLIGQGEAKQRMTLSPRRWVRSVRSAARTAPTPRSHHHQIAISSRSRTSRSLTHTNTLPAHIALTRPSIHSKDLTFLVSPSLPLALPLPRLSRTYTSSDQLARASFCSDFYISGQLHNSARRLNLVTTYNVTSATLVDDSITISSALRLLHP</sequence>
<keyword evidence="3" id="KW-1185">Reference proteome</keyword>
<dbReference type="HOGENOM" id="CLU_1184871_0_0_1"/>
<dbReference type="Proteomes" id="UP000053758">
    <property type="component" value="Unassembled WGS sequence"/>
</dbReference>
<proteinExistence type="predicted"/>
<evidence type="ECO:0000313" key="3">
    <source>
        <dbReference type="Proteomes" id="UP000053758"/>
    </source>
</evidence>
<evidence type="ECO:0000313" key="2">
    <source>
        <dbReference type="EMBL" id="GAK67126.1"/>
    </source>
</evidence>
<organism evidence="2 3">
    <name type="scientific">Pseudozyma antarctica</name>
    <name type="common">Yeast</name>
    <name type="synonym">Candida antarctica</name>
    <dbReference type="NCBI Taxonomy" id="84753"/>
    <lineage>
        <taxon>Eukaryota</taxon>
        <taxon>Fungi</taxon>
        <taxon>Dikarya</taxon>
        <taxon>Basidiomycota</taxon>
        <taxon>Ustilaginomycotina</taxon>
        <taxon>Ustilaginomycetes</taxon>
        <taxon>Ustilaginales</taxon>
        <taxon>Ustilaginaceae</taxon>
        <taxon>Moesziomyces</taxon>
    </lineage>
</organism>